<evidence type="ECO:0000256" key="8">
    <source>
        <dbReference type="ARBA" id="ARBA00022989"/>
    </source>
</evidence>
<keyword evidence="3" id="KW-0633">Potassium transport</keyword>
<keyword evidence="4 12" id="KW-0812">Transmembrane</keyword>
<evidence type="ECO:0000256" key="10">
    <source>
        <dbReference type="ARBA" id="ARBA00023136"/>
    </source>
</evidence>
<proteinExistence type="predicted"/>
<keyword evidence="9" id="KW-0406">Ion transport</keyword>
<feature type="transmembrane region" description="Helical" evidence="12">
    <location>
        <begin position="174"/>
        <end position="196"/>
    </location>
</feature>
<dbReference type="PANTHER" id="PTHR11537">
    <property type="entry name" value="VOLTAGE-GATED POTASSIUM CHANNEL"/>
    <property type="match status" value="1"/>
</dbReference>
<evidence type="ECO:0000256" key="5">
    <source>
        <dbReference type="ARBA" id="ARBA00022826"/>
    </source>
</evidence>
<dbReference type="Gene3D" id="1.20.120.350">
    <property type="entry name" value="Voltage-gated potassium channels. Chain C"/>
    <property type="match status" value="1"/>
</dbReference>
<feature type="transmembrane region" description="Helical" evidence="12">
    <location>
        <begin position="53"/>
        <end position="72"/>
    </location>
</feature>
<evidence type="ECO:0000259" key="13">
    <source>
        <dbReference type="Pfam" id="PF00520"/>
    </source>
</evidence>
<evidence type="ECO:0000256" key="6">
    <source>
        <dbReference type="ARBA" id="ARBA00022882"/>
    </source>
</evidence>
<keyword evidence="8 12" id="KW-1133">Transmembrane helix</keyword>
<evidence type="ECO:0000256" key="2">
    <source>
        <dbReference type="ARBA" id="ARBA00022448"/>
    </source>
</evidence>
<keyword evidence="5" id="KW-0631">Potassium channel</keyword>
<feature type="transmembrane region" description="Helical" evidence="12">
    <location>
        <begin position="202"/>
        <end position="226"/>
    </location>
</feature>
<dbReference type="GO" id="GO:0001508">
    <property type="term" value="P:action potential"/>
    <property type="evidence" value="ECO:0007669"/>
    <property type="project" value="TreeGrafter"/>
</dbReference>
<evidence type="ECO:0000256" key="7">
    <source>
        <dbReference type="ARBA" id="ARBA00022958"/>
    </source>
</evidence>
<dbReference type="InterPro" id="IPR028325">
    <property type="entry name" value="VG_K_chnl"/>
</dbReference>
<organism evidence="14 15">
    <name type="scientific">Vibrio europaeus</name>
    <dbReference type="NCBI Taxonomy" id="300876"/>
    <lineage>
        <taxon>Bacteria</taxon>
        <taxon>Pseudomonadati</taxon>
        <taxon>Pseudomonadota</taxon>
        <taxon>Gammaproteobacteria</taxon>
        <taxon>Vibrionales</taxon>
        <taxon>Vibrionaceae</taxon>
        <taxon>Vibrio</taxon>
        <taxon>Vibrio oreintalis group</taxon>
    </lineage>
</organism>
<evidence type="ECO:0000256" key="3">
    <source>
        <dbReference type="ARBA" id="ARBA00022538"/>
    </source>
</evidence>
<keyword evidence="7" id="KW-0630">Potassium</keyword>
<keyword evidence="11" id="KW-0407">Ion channel</keyword>
<dbReference type="Pfam" id="PF00520">
    <property type="entry name" value="Ion_trans"/>
    <property type="match status" value="1"/>
</dbReference>
<dbReference type="SUPFAM" id="SSF81324">
    <property type="entry name" value="Voltage-gated potassium channels"/>
    <property type="match status" value="1"/>
</dbReference>
<dbReference type="GO" id="GO:0005249">
    <property type="term" value="F:voltage-gated potassium channel activity"/>
    <property type="evidence" value="ECO:0007669"/>
    <property type="project" value="InterPro"/>
</dbReference>
<accession>A0AAE7AT20</accession>
<comment type="subcellular location">
    <subcellularLocation>
        <location evidence="1">Membrane</location>
        <topology evidence="1">Multi-pass membrane protein</topology>
    </subcellularLocation>
</comment>
<dbReference type="Gene3D" id="1.10.287.70">
    <property type="match status" value="1"/>
</dbReference>
<dbReference type="PANTHER" id="PTHR11537:SF254">
    <property type="entry name" value="POTASSIUM VOLTAGE-GATED CHANNEL PROTEIN SHAB"/>
    <property type="match status" value="1"/>
</dbReference>
<protein>
    <submittedName>
        <fullName evidence="14">Ion transporter</fullName>
    </submittedName>
</protein>
<gene>
    <name evidence="14" type="ORF">HOO69_05950</name>
</gene>
<feature type="domain" description="Ion transport" evidence="13">
    <location>
        <begin position="18"/>
        <end position="231"/>
    </location>
</feature>
<dbReference type="Proteomes" id="UP000501443">
    <property type="component" value="Chromosome 1"/>
</dbReference>
<feature type="transmembrane region" description="Helical" evidence="12">
    <location>
        <begin position="141"/>
        <end position="162"/>
    </location>
</feature>
<evidence type="ECO:0000313" key="15">
    <source>
        <dbReference type="Proteomes" id="UP000501443"/>
    </source>
</evidence>
<dbReference type="GO" id="GO:0008076">
    <property type="term" value="C:voltage-gated potassium channel complex"/>
    <property type="evidence" value="ECO:0007669"/>
    <property type="project" value="InterPro"/>
</dbReference>
<evidence type="ECO:0000256" key="9">
    <source>
        <dbReference type="ARBA" id="ARBA00023065"/>
    </source>
</evidence>
<evidence type="ECO:0000256" key="12">
    <source>
        <dbReference type="SAM" id="Phobius"/>
    </source>
</evidence>
<feature type="transmembrane region" description="Helical" evidence="12">
    <location>
        <begin position="79"/>
        <end position="97"/>
    </location>
</feature>
<keyword evidence="10 12" id="KW-0472">Membrane</keyword>
<dbReference type="InterPro" id="IPR005821">
    <property type="entry name" value="Ion_trans_dom"/>
</dbReference>
<feature type="transmembrane region" description="Helical" evidence="12">
    <location>
        <begin position="12"/>
        <end position="33"/>
    </location>
</feature>
<keyword evidence="2" id="KW-0813">Transport</keyword>
<sequence>MKETLKNVVDNPSFGLGRVFAVIIQLLIVLSLVGFSLETLPNLETETRDLLRGVEIVTVIVFTIEYVVRVICAENKLRFIFSFFGLVDLLAILPFYITSGLDLRSVRAFRLLRLFRIFKLARYNAAVRRFHHAFVIAKEELALFLAVSLIILYLASVGIYYFEHPVQPESFSSIFHSLWWAVATLTTVGYGDIYPITVGGKIFTFFVLIVGLGVVSIPAGLVASALSKAREMEG</sequence>
<dbReference type="EMBL" id="CP053541">
    <property type="protein sequence ID" value="QJY36182.1"/>
    <property type="molecule type" value="Genomic_DNA"/>
</dbReference>
<evidence type="ECO:0000256" key="11">
    <source>
        <dbReference type="ARBA" id="ARBA00023303"/>
    </source>
</evidence>
<dbReference type="AlphaFoldDB" id="A0AAE7AT20"/>
<dbReference type="RefSeq" id="WP_171801567.1">
    <property type="nucleotide sequence ID" value="NZ_CP053541.1"/>
</dbReference>
<reference evidence="14 15" key="1">
    <citation type="submission" date="2020-05" db="EMBL/GenBank/DDBJ databases">
        <title>First description outside Europe of the emergent pathogen for shellfish aquaculture Vibrio europaeus.</title>
        <authorList>
            <person name="Dubert J."/>
            <person name="Rojas R."/>
        </authorList>
    </citation>
    <scope>NUCLEOTIDE SEQUENCE [LARGE SCALE GENOMIC DNA]</scope>
    <source>
        <strain evidence="14 15">NPI-1</strain>
    </source>
</reference>
<keyword evidence="6" id="KW-0851">Voltage-gated channel</keyword>
<dbReference type="PRINTS" id="PR00169">
    <property type="entry name" value="KCHANNEL"/>
</dbReference>
<dbReference type="InterPro" id="IPR027359">
    <property type="entry name" value="Volt_channel_dom_sf"/>
</dbReference>
<evidence type="ECO:0000313" key="14">
    <source>
        <dbReference type="EMBL" id="QJY36182.1"/>
    </source>
</evidence>
<evidence type="ECO:0000256" key="4">
    <source>
        <dbReference type="ARBA" id="ARBA00022692"/>
    </source>
</evidence>
<evidence type="ECO:0000256" key="1">
    <source>
        <dbReference type="ARBA" id="ARBA00004141"/>
    </source>
</evidence>
<name>A0AAE7AT20_9VIBR</name>